<gene>
    <name evidence="2" type="ORF">EVG20_g9688</name>
</gene>
<proteinExistence type="predicted"/>
<accession>A0A4Y9XW47</accession>
<dbReference type="EMBL" id="SEOQ01001022">
    <property type="protein sequence ID" value="TFY54474.1"/>
    <property type="molecule type" value="Genomic_DNA"/>
</dbReference>
<dbReference type="InterPro" id="IPR000408">
    <property type="entry name" value="Reg_chr_condens"/>
</dbReference>
<evidence type="ECO:0000313" key="2">
    <source>
        <dbReference type="EMBL" id="TFY54474.1"/>
    </source>
</evidence>
<keyword evidence="3" id="KW-1185">Reference proteome</keyword>
<dbReference type="SUPFAM" id="SSF50985">
    <property type="entry name" value="RCC1/BLIP-II"/>
    <property type="match status" value="1"/>
</dbReference>
<dbReference type="OrthoDB" id="5370059at2759"/>
<organism evidence="2 3">
    <name type="scientific">Dentipellis fragilis</name>
    <dbReference type="NCBI Taxonomy" id="205917"/>
    <lineage>
        <taxon>Eukaryota</taxon>
        <taxon>Fungi</taxon>
        <taxon>Dikarya</taxon>
        <taxon>Basidiomycota</taxon>
        <taxon>Agaricomycotina</taxon>
        <taxon>Agaricomycetes</taxon>
        <taxon>Russulales</taxon>
        <taxon>Hericiaceae</taxon>
        <taxon>Dentipellis</taxon>
    </lineage>
</organism>
<evidence type="ECO:0000256" key="1">
    <source>
        <dbReference type="PROSITE-ProRule" id="PRU00235"/>
    </source>
</evidence>
<dbReference type="InterPro" id="IPR009091">
    <property type="entry name" value="RCC1/BLIP-II"/>
</dbReference>
<protein>
    <submittedName>
        <fullName evidence="2">Uncharacterized protein</fullName>
    </submittedName>
</protein>
<comment type="caution">
    <text evidence="2">The sequence shown here is derived from an EMBL/GenBank/DDBJ whole genome shotgun (WGS) entry which is preliminary data.</text>
</comment>
<name>A0A4Y9XW47_9AGAM</name>
<reference evidence="2 3" key="1">
    <citation type="submission" date="2019-02" db="EMBL/GenBank/DDBJ databases">
        <title>Genome sequencing of the rare red list fungi Dentipellis fragilis.</title>
        <authorList>
            <person name="Buettner E."/>
            <person name="Kellner H."/>
        </authorList>
    </citation>
    <scope>NUCLEOTIDE SEQUENCE [LARGE SCALE GENOMIC DNA]</scope>
    <source>
        <strain evidence="2 3">DSM 105465</strain>
    </source>
</reference>
<evidence type="ECO:0000313" key="3">
    <source>
        <dbReference type="Proteomes" id="UP000298327"/>
    </source>
</evidence>
<dbReference type="AlphaFoldDB" id="A0A4Y9XW47"/>
<dbReference type="PROSITE" id="PS50012">
    <property type="entry name" value="RCC1_3"/>
    <property type="match status" value="2"/>
</dbReference>
<feature type="repeat" description="RCC1" evidence="1">
    <location>
        <begin position="5"/>
        <end position="65"/>
    </location>
</feature>
<dbReference type="Gene3D" id="2.130.10.30">
    <property type="entry name" value="Regulator of chromosome condensation 1/beta-lactamase-inhibitor protein II"/>
    <property type="match status" value="1"/>
</dbReference>
<dbReference type="STRING" id="205917.A0A4Y9XW47"/>
<sequence>MPNQLYLYAAGSNGSGQLATGDTDDAHIFTPCVFADHAPGVLPPNTEHILAYAGGGNHTLLLLSFRPDEPNAPARVELWGSGSNSRGQLGPSLDTHRSTFQPIHLPLAPLNLHDHTPIHIAAGWDTSFVVLRSPTRPHTDTVLSCGGNDFGERIRQSSRYAQK</sequence>
<feature type="repeat" description="RCC1" evidence="1">
    <location>
        <begin position="74"/>
        <end position="133"/>
    </location>
</feature>
<dbReference type="Proteomes" id="UP000298327">
    <property type="component" value="Unassembled WGS sequence"/>
</dbReference>